<dbReference type="InterPro" id="IPR003660">
    <property type="entry name" value="HAMP_dom"/>
</dbReference>
<dbReference type="InterPro" id="IPR036890">
    <property type="entry name" value="HATPase_C_sf"/>
</dbReference>
<dbReference type="Pfam" id="PF00512">
    <property type="entry name" value="HisKA"/>
    <property type="match status" value="1"/>
</dbReference>
<gene>
    <name evidence="15" type="ORF">Aau02nite_00540</name>
</gene>
<dbReference type="Gene3D" id="1.10.287.130">
    <property type="match status" value="1"/>
</dbReference>
<dbReference type="SUPFAM" id="SSF158472">
    <property type="entry name" value="HAMP domain-like"/>
    <property type="match status" value="1"/>
</dbReference>
<evidence type="ECO:0000256" key="10">
    <source>
        <dbReference type="ARBA" id="ARBA00023136"/>
    </source>
</evidence>
<feature type="transmembrane region" description="Helical" evidence="12">
    <location>
        <begin position="12"/>
        <end position="36"/>
    </location>
</feature>
<dbReference type="InterPro" id="IPR050428">
    <property type="entry name" value="TCS_sensor_his_kinase"/>
</dbReference>
<dbReference type="InterPro" id="IPR005467">
    <property type="entry name" value="His_kinase_dom"/>
</dbReference>
<evidence type="ECO:0000256" key="1">
    <source>
        <dbReference type="ARBA" id="ARBA00000085"/>
    </source>
</evidence>
<keyword evidence="9" id="KW-0902">Two-component regulatory system</keyword>
<dbReference type="SMART" id="SM00304">
    <property type="entry name" value="HAMP"/>
    <property type="match status" value="1"/>
</dbReference>
<evidence type="ECO:0000256" key="12">
    <source>
        <dbReference type="SAM" id="Phobius"/>
    </source>
</evidence>
<name>A0A919S3I5_9ACTN</name>
<dbReference type="Proteomes" id="UP000681340">
    <property type="component" value="Unassembled WGS sequence"/>
</dbReference>
<evidence type="ECO:0000256" key="11">
    <source>
        <dbReference type="SAM" id="MobiDB-lite"/>
    </source>
</evidence>
<evidence type="ECO:0000256" key="8">
    <source>
        <dbReference type="ARBA" id="ARBA00022989"/>
    </source>
</evidence>
<keyword evidence="6 12" id="KW-0812">Transmembrane</keyword>
<dbReference type="PANTHER" id="PTHR45436">
    <property type="entry name" value="SENSOR HISTIDINE KINASE YKOH"/>
    <property type="match status" value="1"/>
</dbReference>
<keyword evidence="10 12" id="KW-0472">Membrane</keyword>
<comment type="subcellular location">
    <subcellularLocation>
        <location evidence="2">Cell membrane</location>
    </subcellularLocation>
</comment>
<feature type="domain" description="Histidine kinase" evidence="13">
    <location>
        <begin position="248"/>
        <end position="461"/>
    </location>
</feature>
<dbReference type="EC" id="2.7.13.3" evidence="3"/>
<protein>
    <recommendedName>
        <fullName evidence="3">histidine kinase</fullName>
        <ecNumber evidence="3">2.7.13.3</ecNumber>
    </recommendedName>
</protein>
<evidence type="ECO:0000256" key="9">
    <source>
        <dbReference type="ARBA" id="ARBA00023012"/>
    </source>
</evidence>
<dbReference type="InterPro" id="IPR004358">
    <property type="entry name" value="Sig_transdc_His_kin-like_C"/>
</dbReference>
<evidence type="ECO:0000256" key="2">
    <source>
        <dbReference type="ARBA" id="ARBA00004236"/>
    </source>
</evidence>
<dbReference type="GO" id="GO:0005886">
    <property type="term" value="C:plasma membrane"/>
    <property type="evidence" value="ECO:0007669"/>
    <property type="project" value="UniProtKB-SubCell"/>
</dbReference>
<dbReference type="SMART" id="SM00388">
    <property type="entry name" value="HisKA"/>
    <property type="match status" value="1"/>
</dbReference>
<dbReference type="CDD" id="cd00082">
    <property type="entry name" value="HisKA"/>
    <property type="match status" value="1"/>
</dbReference>
<dbReference type="InterPro" id="IPR003661">
    <property type="entry name" value="HisK_dim/P_dom"/>
</dbReference>
<dbReference type="AlphaFoldDB" id="A0A919S3I5"/>
<evidence type="ECO:0000256" key="7">
    <source>
        <dbReference type="ARBA" id="ARBA00022777"/>
    </source>
</evidence>
<dbReference type="InterPro" id="IPR003594">
    <property type="entry name" value="HATPase_dom"/>
</dbReference>
<dbReference type="GO" id="GO:0000155">
    <property type="term" value="F:phosphorelay sensor kinase activity"/>
    <property type="evidence" value="ECO:0007669"/>
    <property type="project" value="InterPro"/>
</dbReference>
<feature type="region of interest" description="Disordered" evidence="11">
    <location>
        <begin position="93"/>
        <end position="116"/>
    </location>
</feature>
<dbReference type="CDD" id="cd00075">
    <property type="entry name" value="HATPase"/>
    <property type="match status" value="1"/>
</dbReference>
<keyword evidence="16" id="KW-1185">Reference proteome</keyword>
<evidence type="ECO:0000256" key="6">
    <source>
        <dbReference type="ARBA" id="ARBA00022692"/>
    </source>
</evidence>
<evidence type="ECO:0000313" key="16">
    <source>
        <dbReference type="Proteomes" id="UP000681340"/>
    </source>
</evidence>
<evidence type="ECO:0000256" key="4">
    <source>
        <dbReference type="ARBA" id="ARBA00022553"/>
    </source>
</evidence>
<dbReference type="InterPro" id="IPR036097">
    <property type="entry name" value="HisK_dim/P_sf"/>
</dbReference>
<dbReference type="Gene3D" id="6.10.340.10">
    <property type="match status" value="1"/>
</dbReference>
<dbReference type="RefSeq" id="WP_212986222.1">
    <property type="nucleotide sequence ID" value="NZ_BAABEA010000029.1"/>
</dbReference>
<keyword evidence="8 12" id="KW-1133">Transmembrane helix</keyword>
<dbReference type="CDD" id="cd06225">
    <property type="entry name" value="HAMP"/>
    <property type="match status" value="1"/>
</dbReference>
<reference evidence="15" key="1">
    <citation type="submission" date="2021-03" db="EMBL/GenBank/DDBJ databases">
        <title>Whole genome shotgun sequence of Actinoplanes auranticolor NBRC 12245.</title>
        <authorList>
            <person name="Komaki H."/>
            <person name="Tamura T."/>
        </authorList>
    </citation>
    <scope>NUCLEOTIDE SEQUENCE</scope>
    <source>
        <strain evidence="15">NBRC 12245</strain>
    </source>
</reference>
<dbReference type="PRINTS" id="PR00344">
    <property type="entry name" value="BCTRLSENSOR"/>
</dbReference>
<evidence type="ECO:0000313" key="15">
    <source>
        <dbReference type="EMBL" id="GIM62899.1"/>
    </source>
</evidence>
<evidence type="ECO:0000259" key="13">
    <source>
        <dbReference type="PROSITE" id="PS50109"/>
    </source>
</evidence>
<dbReference type="PANTHER" id="PTHR45436:SF5">
    <property type="entry name" value="SENSOR HISTIDINE KINASE TRCS"/>
    <property type="match status" value="1"/>
</dbReference>
<feature type="domain" description="HAMP" evidence="14">
    <location>
        <begin position="180"/>
        <end position="233"/>
    </location>
</feature>
<evidence type="ECO:0000259" key="14">
    <source>
        <dbReference type="PROSITE" id="PS50885"/>
    </source>
</evidence>
<feature type="transmembrane region" description="Helical" evidence="12">
    <location>
        <begin position="156"/>
        <end position="176"/>
    </location>
</feature>
<organism evidence="15 16">
    <name type="scientific">Actinoplanes auranticolor</name>
    <dbReference type="NCBI Taxonomy" id="47988"/>
    <lineage>
        <taxon>Bacteria</taxon>
        <taxon>Bacillati</taxon>
        <taxon>Actinomycetota</taxon>
        <taxon>Actinomycetes</taxon>
        <taxon>Micromonosporales</taxon>
        <taxon>Micromonosporaceae</taxon>
        <taxon>Actinoplanes</taxon>
    </lineage>
</organism>
<dbReference type="PROSITE" id="PS50109">
    <property type="entry name" value="HIS_KIN"/>
    <property type="match status" value="1"/>
</dbReference>
<accession>A0A919S3I5</accession>
<keyword evidence="5" id="KW-0808">Transferase</keyword>
<dbReference type="Gene3D" id="3.30.565.10">
    <property type="entry name" value="Histidine kinase-like ATPase, C-terminal domain"/>
    <property type="match status" value="1"/>
</dbReference>
<sequence length="461" mass="48680">MRLLRPLSLRGRVTWTVLGLLAVILVVLFTAVDIALSARLHADARTRLTDRVALAGRLDPQLGAQQLVDRLRGDGVTARLCVRDGGGCVAAASDPAPPGRRFPAGGPARHRPTGARTEVPVETAGSVIFVRTGLRGNQVLTLSLDTTQITDALRRLIFLEVVGGLLALLLAGLAAARLSRAALRPLEDMTALAGRIAAGDRGRRLGHPRTDSELGRTAAAFDSMLDELEAALVTANAAEAGMRSFLADASHELRTPMAGLQANAELLLREELDRPDRERVAVAMIRETRRATRLVDDLLTTARLGQGGIRLATEPVDLARLAETETARARTLAPQLSFAVSADPAPVVHGDPVRLGQIVTNLLDNARHATPAGGTVTVTVRRDGERVVLEVADTGPGVPAIDRALIFERFGRGDTSRSRDTGGAGLGLPIARGLAAAHGGDLRYVDSPAGARFRVELPAAT</sequence>
<dbReference type="SMART" id="SM00387">
    <property type="entry name" value="HATPase_c"/>
    <property type="match status" value="1"/>
</dbReference>
<dbReference type="PROSITE" id="PS50885">
    <property type="entry name" value="HAMP"/>
    <property type="match status" value="1"/>
</dbReference>
<dbReference type="Pfam" id="PF00672">
    <property type="entry name" value="HAMP"/>
    <property type="match status" value="1"/>
</dbReference>
<proteinExistence type="predicted"/>
<dbReference type="Pfam" id="PF02518">
    <property type="entry name" value="HATPase_c"/>
    <property type="match status" value="1"/>
</dbReference>
<dbReference type="EMBL" id="BOQL01000001">
    <property type="protein sequence ID" value="GIM62899.1"/>
    <property type="molecule type" value="Genomic_DNA"/>
</dbReference>
<dbReference type="SUPFAM" id="SSF55874">
    <property type="entry name" value="ATPase domain of HSP90 chaperone/DNA topoisomerase II/histidine kinase"/>
    <property type="match status" value="1"/>
</dbReference>
<evidence type="ECO:0000256" key="5">
    <source>
        <dbReference type="ARBA" id="ARBA00022679"/>
    </source>
</evidence>
<evidence type="ECO:0000256" key="3">
    <source>
        <dbReference type="ARBA" id="ARBA00012438"/>
    </source>
</evidence>
<comment type="caution">
    <text evidence="15">The sequence shown here is derived from an EMBL/GenBank/DDBJ whole genome shotgun (WGS) entry which is preliminary data.</text>
</comment>
<keyword evidence="4" id="KW-0597">Phosphoprotein</keyword>
<keyword evidence="7 15" id="KW-0418">Kinase</keyword>
<comment type="catalytic activity">
    <reaction evidence="1">
        <text>ATP + protein L-histidine = ADP + protein N-phospho-L-histidine.</text>
        <dbReference type="EC" id="2.7.13.3"/>
    </reaction>
</comment>
<dbReference type="SUPFAM" id="SSF47384">
    <property type="entry name" value="Homodimeric domain of signal transducing histidine kinase"/>
    <property type="match status" value="1"/>
</dbReference>